<dbReference type="CDD" id="cd01347">
    <property type="entry name" value="ligand_gated_channel"/>
    <property type="match status" value="1"/>
</dbReference>
<evidence type="ECO:0000313" key="14">
    <source>
        <dbReference type="Proteomes" id="UP001319827"/>
    </source>
</evidence>
<reference evidence="13 14" key="1">
    <citation type="journal article" date="2016" name="C (Basel)">
        <title>Selective Growth of and Electricity Production by Marine Exoelectrogenic Bacteria in Self-Aggregated Hydrogel of Microbially Reduced Graphene Oxide.</title>
        <authorList>
            <person name="Yoshida N."/>
            <person name="Goto Y."/>
            <person name="Miyata Y."/>
        </authorList>
    </citation>
    <scope>NUCLEOTIDE SEQUENCE [LARGE SCALE GENOMIC DNA]</scope>
    <source>
        <strain evidence="13 14">NIT-T3</strain>
    </source>
</reference>
<keyword evidence="7 8" id="KW-0998">Cell outer membrane</keyword>
<feature type="signal peptide" evidence="10">
    <location>
        <begin position="1"/>
        <end position="23"/>
    </location>
</feature>
<dbReference type="InterPro" id="IPR000531">
    <property type="entry name" value="Beta-barrel_TonB"/>
</dbReference>
<dbReference type="Gene3D" id="2.170.130.10">
    <property type="entry name" value="TonB-dependent receptor, plug domain"/>
    <property type="match status" value="1"/>
</dbReference>
<evidence type="ECO:0000259" key="11">
    <source>
        <dbReference type="Pfam" id="PF00593"/>
    </source>
</evidence>
<accession>A0ABM8HQS0</accession>
<evidence type="ECO:0000256" key="7">
    <source>
        <dbReference type="ARBA" id="ARBA00023237"/>
    </source>
</evidence>
<evidence type="ECO:0000256" key="4">
    <source>
        <dbReference type="ARBA" id="ARBA00022692"/>
    </source>
</evidence>
<evidence type="ECO:0000256" key="5">
    <source>
        <dbReference type="ARBA" id="ARBA00023077"/>
    </source>
</evidence>
<keyword evidence="10" id="KW-0732">Signal</keyword>
<feature type="domain" description="TonB-dependent receptor plug" evidence="12">
    <location>
        <begin position="42"/>
        <end position="140"/>
    </location>
</feature>
<dbReference type="InterPro" id="IPR012910">
    <property type="entry name" value="Plug_dom"/>
</dbReference>
<keyword evidence="3 8" id="KW-1134">Transmembrane beta strand</keyword>
<dbReference type="PROSITE" id="PS52016">
    <property type="entry name" value="TONB_DEPENDENT_REC_3"/>
    <property type="match status" value="1"/>
</dbReference>
<dbReference type="Pfam" id="PF07715">
    <property type="entry name" value="Plug"/>
    <property type="match status" value="1"/>
</dbReference>
<evidence type="ECO:0000256" key="1">
    <source>
        <dbReference type="ARBA" id="ARBA00004571"/>
    </source>
</evidence>
<dbReference type="InterPro" id="IPR036942">
    <property type="entry name" value="Beta-barrel_TonB_sf"/>
</dbReference>
<evidence type="ECO:0000313" key="13">
    <source>
        <dbReference type="EMBL" id="BCR04214.1"/>
    </source>
</evidence>
<evidence type="ECO:0000256" key="2">
    <source>
        <dbReference type="ARBA" id="ARBA00022448"/>
    </source>
</evidence>
<evidence type="ECO:0000256" key="9">
    <source>
        <dbReference type="RuleBase" id="RU003357"/>
    </source>
</evidence>
<keyword evidence="4 8" id="KW-0812">Transmembrane</keyword>
<dbReference type="InterPro" id="IPR039426">
    <property type="entry name" value="TonB-dep_rcpt-like"/>
</dbReference>
<feature type="domain" description="TonB-dependent receptor-like beta-barrel" evidence="11">
    <location>
        <begin position="225"/>
        <end position="655"/>
    </location>
</feature>
<comment type="subcellular location">
    <subcellularLocation>
        <location evidence="1 8">Cell outer membrane</location>
        <topology evidence="1 8">Multi-pass membrane protein</topology>
    </subcellularLocation>
</comment>
<dbReference type="EMBL" id="AP024355">
    <property type="protein sequence ID" value="BCR04214.1"/>
    <property type="molecule type" value="Genomic_DNA"/>
</dbReference>
<comment type="similarity">
    <text evidence="8 9">Belongs to the TonB-dependent receptor family.</text>
</comment>
<evidence type="ECO:0000256" key="6">
    <source>
        <dbReference type="ARBA" id="ARBA00023136"/>
    </source>
</evidence>
<dbReference type="SUPFAM" id="SSF56935">
    <property type="entry name" value="Porins"/>
    <property type="match status" value="1"/>
</dbReference>
<dbReference type="Gene3D" id="2.40.170.20">
    <property type="entry name" value="TonB-dependent receptor, beta-barrel domain"/>
    <property type="match status" value="1"/>
</dbReference>
<protein>
    <submittedName>
        <fullName evidence="13">Ligand-gated channel</fullName>
    </submittedName>
</protein>
<keyword evidence="2 8" id="KW-0813">Transport</keyword>
<evidence type="ECO:0000256" key="10">
    <source>
        <dbReference type="SAM" id="SignalP"/>
    </source>
</evidence>
<gene>
    <name evidence="13" type="ORF">DESUT3_12830</name>
</gene>
<proteinExistence type="inferred from homology"/>
<organism evidence="13 14">
    <name type="scientific">Desulfuromonas versatilis</name>
    <dbReference type="NCBI Taxonomy" id="2802975"/>
    <lineage>
        <taxon>Bacteria</taxon>
        <taxon>Pseudomonadati</taxon>
        <taxon>Thermodesulfobacteriota</taxon>
        <taxon>Desulfuromonadia</taxon>
        <taxon>Desulfuromonadales</taxon>
        <taxon>Desulfuromonadaceae</taxon>
        <taxon>Desulfuromonas</taxon>
    </lineage>
</organism>
<feature type="chain" id="PRO_5046372415" evidence="10">
    <location>
        <begin position="24"/>
        <end position="692"/>
    </location>
</feature>
<evidence type="ECO:0000256" key="3">
    <source>
        <dbReference type="ARBA" id="ARBA00022452"/>
    </source>
</evidence>
<keyword evidence="5 9" id="KW-0798">TonB box</keyword>
<evidence type="ECO:0000256" key="8">
    <source>
        <dbReference type="PROSITE-ProRule" id="PRU01360"/>
    </source>
</evidence>
<dbReference type="Pfam" id="PF00593">
    <property type="entry name" value="TonB_dep_Rec_b-barrel"/>
    <property type="match status" value="1"/>
</dbReference>
<keyword evidence="14" id="KW-1185">Reference proteome</keyword>
<dbReference type="InterPro" id="IPR037066">
    <property type="entry name" value="Plug_dom_sf"/>
</dbReference>
<dbReference type="PANTHER" id="PTHR30069">
    <property type="entry name" value="TONB-DEPENDENT OUTER MEMBRANE RECEPTOR"/>
    <property type="match status" value="1"/>
</dbReference>
<reference evidence="13 14" key="2">
    <citation type="journal article" date="2021" name="Int. J. Syst. Evol. Microbiol.">
        <title>Isolation and Polyphasic Characterization of Desulfuromonas versatilis sp. Nov., an Electrogenic Bacteria Capable of Versatile Metabolism Isolated from a Graphene Oxide-Reducing Enrichment Culture.</title>
        <authorList>
            <person name="Xie L."/>
            <person name="Yoshida N."/>
            <person name="Ishii S."/>
            <person name="Meng L."/>
        </authorList>
    </citation>
    <scope>NUCLEOTIDE SEQUENCE [LARGE SCALE GENOMIC DNA]</scope>
    <source>
        <strain evidence="13 14">NIT-T3</strain>
    </source>
</reference>
<dbReference type="Proteomes" id="UP001319827">
    <property type="component" value="Chromosome"/>
</dbReference>
<dbReference type="PANTHER" id="PTHR30069:SF49">
    <property type="entry name" value="OUTER MEMBRANE PROTEIN C"/>
    <property type="match status" value="1"/>
</dbReference>
<keyword evidence="6 8" id="KW-0472">Membrane</keyword>
<sequence length="692" mass="76257">MRKSVATGVLMLHCLSVAALAFAEEVPLLEEIVVRGEHESPAMESLSIREVRESPARDIGEALQRVEGLDFVRKGAIANDVVLRGFQGDDLNVLLDGVRLYGGCPNRMDSPAFHFDFAEVEQIHILKGPYDLSNPGSLGGLVEATTRSAAPGFGGDLNLTLGSWDMVNAAGTIGFGGEGGDALAGHAYKYSLPPRSGDGKRITDIYPVTSSNRYRPEQIDSRAYDIHTTWLKAGLNPTAGSRSELGYSYQEADHVLYPYLQMDAEYDRTHRLNWLYRIADPVPGLEQIQLQAFWNQVNHLMHDELRESSRPSMMVTRDYMMRTDAYSRVVGLKLGTTLAAGDGTLKTGLDAYRRTWDAANQLAAFGYEKQPMIPDVDTDNLGAWGEYSLPLGDSLTLTGGVRGDLTRVEANKLESDRLGSLYQPYFPGTTLEADADFAEWSGNLQLSWSAGDALEVFAGLGSGVRVPDPQELYVGLRKPMGSNRVGNPELDPTRNNQVDLGVKYTAERIYLSASLFYSRLQDYIELVRLPDPDGADPLLPATSFENIEASLWGGEIGAQLALPGDLFLRAALAYSEGENRDDDTPLAEIPPLNGSLTLRYDSGRWFVEASEQFADHQDRVDPALDEQPTAGWAITNLKAGLTRSAWDLYLGVDNLFDKFYTRHLSYQRTPFASGVQVPEPGRFAYLSVAWHY</sequence>
<evidence type="ECO:0000259" key="12">
    <source>
        <dbReference type="Pfam" id="PF07715"/>
    </source>
</evidence>
<name>A0ABM8HQS0_9BACT</name>